<dbReference type="PANTHER" id="PTHR19376">
    <property type="entry name" value="DNA-DIRECTED RNA POLYMERASE"/>
    <property type="match status" value="1"/>
</dbReference>
<dbReference type="Pfam" id="PF05001">
    <property type="entry name" value="RNA_pol_Rpb1_R"/>
    <property type="match status" value="11"/>
</dbReference>
<sequence>MSGHPFAYSSAPLRRVDAVQFGILSPEEIKAMSVAKIEFPELYDEGSQKPRANGLLDPRMGTIDRNYKCQTCGEGMAECPGHFAHIELAKPVYHIGFLTKVKKILECVCFHCSKLKVDDSNPRFVQARKLRDPKARLRAVWDLAKAKNVCEGSEENDDMDDREDGESKRKRAHGGCGYKQPTIRKDGLKLYAQLRSNQADESGNERQQLTASKVLQILKAISDQDIRDMGLSEEYARPEWMIITTLPVPPPQVRPSIQMDGTSRGEDDLTHKLSDIIKANLNVRRCESEGAPVHVVQEFEQLLQFHIATYMDNDIAGQPQALQKSGRPLKSIRARLKGKEGRLRGNLMGKRVDFSARTVITGDPNLALDQVGVPRSIARNLTYPEIVTPYNIDKLQALVRNGPLEHPGAKYVIRDNGERIDLRYRKRAGEIPLQYGYRVERHINDDDVVIFNRQPSLHKMSMMGHRVRVMPYSTFRLNLSVTSPYNADFDGDEMNLHVPQSLETRAEVTEICMVPKQIVSPQSNKPVMGIVQDTLCGIRKFTLRDCFLTKDLVMNIVMWVPDWDGYIPPPAILKPKPMWSGKQILSMVIPRGINCQTFHSTHPENEHTFISPGDTRVIIEDGELLSGIVCKKTVGTAGGGLIHTIFNEQGSEAAKNFLTGTQQVVNYWLLQNGFSIGIGDTIADTATMATITNIIAQAKQHVQEIINTAQQDKLEVQPGMTLRESFEAKVNQTLNKARDDSGKMAQQNLKDDNNVKQMVVAGSKGSFINISQMSACVGQQNVEGKRIPYGFKFRTLPHFSKDDHSPESRGFVENSYLRGLTPTEFFFHAMGGREGLIDTAVKTAETGYIQRRLVKALEDVMVKYDGTVRNSLGDIIQMVYGEDGLDGCTVEKQKLVSVNCSEKQFDDRFRVDLNEGFRKGALDYSVLKSIENDADLPDEFAKEFTRLADDRELLRNHIFKNGEDKWPLPVNLQRLITNAQQIFHIDPRKPSDIHPMQVLDGVASLADRLLVVRGNDKISLEAQRNATTLFQALLRSTFATKRVIEEYHLTSQAFEWVLGELETRFQTSLVAPGEMVGTIAAQSIGEPATQMTLNTFHYAGVSSKNVTLGVPRLKEIINVAKNIKTPRLEVWLDAERSSNIELAKEVQVSLEHTTLQKVTSAAEIYYDPDPRSTIIEEDVDFVDTYYQLEDDNSPVVTRVSPWLLRIELNRGMMIDKRLNITEVVQKITEEFRSDLHVIGSDENSEKLIIRCRVMMDEEDKDMEDDSRAEEDTFLRKLESSMLSSINLRGIPRIQKVYIVERKDRRLNAKGDFETVTEWGLDTDGINLLEVMSQEGVDERRTYSNNTVEIMEVLGVEATRKALLKELRNVIEFDGSYVNYRHLALLCDVMTNRGHLMAITRHGINRTQTGALMRCSFEETVEILLEAAAVGELDDCRGVAENIMLGQLAPLGTGEFDVMLDEEMLATIPSEARPTLANGVAGDMPGFITPGPGFMTPSLATPYDSRSPAYVDFSHPSTPAEPMFSPMGNMGAASPAGASPWRDNMSPYGGGSPGYSPSSPGYSPSSPSYGSPGYSPASPSYSPTSPSYSPTSPSYSPTSPSYSPTSPSYSPTSPSYSPTSPSYSPTSPSYSPTSPSYSPTSPSYSPTSPSYSPTSPSYSPTSPSYSPTSPSYSPTSPSYSPTSPSYSPTSPSYSPTSPSYSPTSPSYSPTSPSYSPTSPSYSPTSPSYSPTSPSYSPTSPSYSPRK</sequence>
<dbReference type="InterPro" id="IPR042102">
    <property type="entry name" value="RNA_pol_Rpb1_3_sf"/>
</dbReference>
<dbReference type="GO" id="GO:0006367">
    <property type="term" value="P:transcription initiation at RNA polymerase II promoter"/>
    <property type="evidence" value="ECO:0007669"/>
    <property type="project" value="EnsemblFungi"/>
</dbReference>
<evidence type="ECO:0000313" key="18">
    <source>
        <dbReference type="EMBL" id="ORY95842.1"/>
    </source>
</evidence>
<dbReference type="EMBL" id="MCGN01000006">
    <property type="protein sequence ID" value="ORY95842.1"/>
    <property type="molecule type" value="Genomic_DNA"/>
</dbReference>
<dbReference type="InterPro" id="IPR007075">
    <property type="entry name" value="RNA_pol_Rpb1_6"/>
</dbReference>
<evidence type="ECO:0000256" key="9">
    <source>
        <dbReference type="ARBA" id="ARBA00022833"/>
    </source>
</evidence>
<dbReference type="InterPro" id="IPR044893">
    <property type="entry name" value="RNA_pol_Rpb1_clamp_domain"/>
</dbReference>
<dbReference type="Pfam" id="PF04990">
    <property type="entry name" value="RNA_pol_Rpb1_7"/>
    <property type="match status" value="1"/>
</dbReference>
<dbReference type="InterPro" id="IPR007073">
    <property type="entry name" value="RNA_pol_Rpb1_7"/>
</dbReference>
<dbReference type="SUPFAM" id="SSF64484">
    <property type="entry name" value="beta and beta-prime subunits of DNA dependent RNA-polymerase"/>
    <property type="match status" value="1"/>
</dbReference>
<dbReference type="Pfam" id="PF04998">
    <property type="entry name" value="RNA_pol_Rpb1_5"/>
    <property type="match status" value="1"/>
</dbReference>
<dbReference type="Gene3D" id="1.10.132.30">
    <property type="match status" value="1"/>
</dbReference>
<dbReference type="Gene3D" id="6.10.250.2940">
    <property type="match status" value="1"/>
</dbReference>
<accession>A0A1X2HB15</accession>
<dbReference type="FunFam" id="1.10.150.390:FF:000001">
    <property type="entry name" value="DNA-directed RNA polymerase subunit"/>
    <property type="match status" value="1"/>
</dbReference>
<comment type="catalytic activity">
    <reaction evidence="14 15">
        <text>RNA(n) + a ribonucleoside 5'-triphosphate = RNA(n+1) + diphosphate</text>
        <dbReference type="Rhea" id="RHEA:21248"/>
        <dbReference type="Rhea" id="RHEA-COMP:14527"/>
        <dbReference type="Rhea" id="RHEA-COMP:17342"/>
        <dbReference type="ChEBI" id="CHEBI:33019"/>
        <dbReference type="ChEBI" id="CHEBI:61557"/>
        <dbReference type="ChEBI" id="CHEBI:140395"/>
        <dbReference type="EC" id="2.7.7.6"/>
    </reaction>
</comment>
<evidence type="ECO:0000256" key="4">
    <source>
        <dbReference type="ARBA" id="ARBA00022553"/>
    </source>
</evidence>
<evidence type="ECO:0000256" key="1">
    <source>
        <dbReference type="ARBA" id="ARBA00004123"/>
    </source>
</evidence>
<evidence type="ECO:0000256" key="15">
    <source>
        <dbReference type="RuleBase" id="RU004279"/>
    </source>
</evidence>
<dbReference type="FunFam" id="2.40.40.20:FF:000019">
    <property type="entry name" value="DNA-directed RNA polymerase II subunit RPB1"/>
    <property type="match status" value="1"/>
</dbReference>
<dbReference type="Proteomes" id="UP000242180">
    <property type="component" value="Unassembled WGS sequence"/>
</dbReference>
<dbReference type="Gene3D" id="1.10.274.100">
    <property type="entry name" value="RNA polymerase Rpb1, domain 3"/>
    <property type="match status" value="1"/>
</dbReference>
<dbReference type="Pfam" id="PF00623">
    <property type="entry name" value="RNA_pol_Rpb1_2"/>
    <property type="match status" value="1"/>
</dbReference>
<keyword evidence="6 15" id="KW-0548">Nucleotidyltransferase</keyword>
<evidence type="ECO:0000259" key="17">
    <source>
        <dbReference type="SMART" id="SM00663"/>
    </source>
</evidence>
<evidence type="ECO:0000256" key="16">
    <source>
        <dbReference type="SAM" id="MobiDB-lite"/>
    </source>
</evidence>
<dbReference type="GO" id="GO:0019985">
    <property type="term" value="P:translesion synthesis"/>
    <property type="evidence" value="ECO:0007669"/>
    <property type="project" value="EnsemblFungi"/>
</dbReference>
<feature type="compositionally biased region" description="Acidic residues" evidence="16">
    <location>
        <begin position="152"/>
        <end position="164"/>
    </location>
</feature>
<dbReference type="Pfam" id="PF04992">
    <property type="entry name" value="RNA_pol_Rpb1_6"/>
    <property type="match status" value="1"/>
</dbReference>
<dbReference type="Gene3D" id="2.40.40.20">
    <property type="match status" value="1"/>
</dbReference>
<dbReference type="Gene3D" id="3.30.1360.140">
    <property type="match status" value="1"/>
</dbReference>
<dbReference type="Pfam" id="PF04983">
    <property type="entry name" value="RNA_pol_Rpb1_3"/>
    <property type="match status" value="1"/>
</dbReference>
<keyword evidence="8" id="KW-0677">Repeat</keyword>
<dbReference type="FunFam" id="3.30.1360.140:FF:000001">
    <property type="entry name" value="DNA-directed RNA polymerase subunit"/>
    <property type="match status" value="1"/>
</dbReference>
<dbReference type="Gene3D" id="4.10.860.120">
    <property type="entry name" value="RNA polymerase II, clamp domain"/>
    <property type="match status" value="2"/>
</dbReference>
<dbReference type="GO" id="GO:0003968">
    <property type="term" value="F:RNA-directed RNA polymerase activity"/>
    <property type="evidence" value="ECO:0007669"/>
    <property type="project" value="EnsemblFungi"/>
</dbReference>
<feature type="region of interest" description="Disordered" evidence="16">
    <location>
        <begin position="152"/>
        <end position="177"/>
    </location>
</feature>
<dbReference type="CDD" id="cd02733">
    <property type="entry name" value="RNAP_II_RPB1_N"/>
    <property type="match status" value="1"/>
</dbReference>
<dbReference type="CDD" id="cd02584">
    <property type="entry name" value="RNAP_II_Rpb1_C"/>
    <property type="match status" value="1"/>
</dbReference>
<keyword evidence="3 15" id="KW-0240">DNA-directed RNA polymerase</keyword>
<dbReference type="GO" id="GO:0003899">
    <property type="term" value="F:DNA-directed RNA polymerase activity"/>
    <property type="evidence" value="ECO:0007669"/>
    <property type="project" value="UniProtKB-EC"/>
</dbReference>
<gene>
    <name evidence="18" type="ORF">BCR43DRAFT_525499</name>
</gene>
<evidence type="ECO:0000256" key="11">
    <source>
        <dbReference type="ARBA" id="ARBA00023125"/>
    </source>
</evidence>
<evidence type="ECO:0000256" key="6">
    <source>
        <dbReference type="ARBA" id="ARBA00022695"/>
    </source>
</evidence>
<comment type="function">
    <text evidence="15">DNA-dependent RNA polymerase catalyzes the transcription of DNA into RNA using the four ribonucleoside triphosphates as substrates.</text>
</comment>
<dbReference type="GO" id="GO:0000785">
    <property type="term" value="C:chromatin"/>
    <property type="evidence" value="ECO:0007669"/>
    <property type="project" value="EnsemblFungi"/>
</dbReference>
<dbReference type="InterPro" id="IPR007080">
    <property type="entry name" value="RNA_pol_Rpb1_1"/>
</dbReference>
<dbReference type="InterPro" id="IPR038120">
    <property type="entry name" value="Rpb1_funnel_sf"/>
</dbReference>
<dbReference type="SMART" id="SM00663">
    <property type="entry name" value="RPOLA_N"/>
    <property type="match status" value="1"/>
</dbReference>
<evidence type="ECO:0000256" key="10">
    <source>
        <dbReference type="ARBA" id="ARBA00022842"/>
    </source>
</evidence>
<dbReference type="Pfam" id="PF04997">
    <property type="entry name" value="RNA_pol_Rpb1_1"/>
    <property type="match status" value="1"/>
</dbReference>
<evidence type="ECO:0000256" key="7">
    <source>
        <dbReference type="ARBA" id="ARBA00022723"/>
    </source>
</evidence>
<dbReference type="Gene3D" id="6.20.50.80">
    <property type="match status" value="1"/>
</dbReference>
<dbReference type="GO" id="GO:0046872">
    <property type="term" value="F:metal ion binding"/>
    <property type="evidence" value="ECO:0007669"/>
    <property type="project" value="UniProtKB-KW"/>
</dbReference>
<evidence type="ECO:0000256" key="2">
    <source>
        <dbReference type="ARBA" id="ARBA00006460"/>
    </source>
</evidence>
<dbReference type="GO" id="GO:0006368">
    <property type="term" value="P:transcription elongation by RNA polymerase II"/>
    <property type="evidence" value="ECO:0007669"/>
    <property type="project" value="EnsemblFungi"/>
</dbReference>
<dbReference type="FunFam" id="3.30.1490.180:FF:000001">
    <property type="entry name" value="DNA-directed RNA polymerase subunit"/>
    <property type="match status" value="1"/>
</dbReference>
<keyword evidence="9" id="KW-0862">Zinc</keyword>
<dbReference type="GO" id="GO:0180034">
    <property type="term" value="P:co-transcriptional lncRNA 3' end processing, cleavage and polyadenylation pathway"/>
    <property type="evidence" value="ECO:0007669"/>
    <property type="project" value="EnsemblFungi"/>
</dbReference>
<dbReference type="InterPro" id="IPR007081">
    <property type="entry name" value="RNA_pol_Rpb1_5"/>
</dbReference>
<feature type="domain" description="RNA polymerase N-terminal" evidence="17">
    <location>
        <begin position="239"/>
        <end position="542"/>
    </location>
</feature>
<dbReference type="OMA" id="KPCMGIV"/>
<dbReference type="STRING" id="13706.A0A1X2HB15"/>
<keyword evidence="19" id="KW-1185">Reference proteome</keyword>
<dbReference type="NCBIfam" id="NF006336">
    <property type="entry name" value="PRK08566.1"/>
    <property type="match status" value="1"/>
</dbReference>
<dbReference type="InterPro" id="IPR045867">
    <property type="entry name" value="DNA-dir_RpoC_beta_prime"/>
</dbReference>
<keyword evidence="11" id="KW-0238">DNA-binding</keyword>
<dbReference type="InterPro" id="IPR006592">
    <property type="entry name" value="RNA_pol_N"/>
</dbReference>
<name>A0A1X2HB15_SYNRA</name>
<feature type="region of interest" description="Disordered" evidence="16">
    <location>
        <begin position="1521"/>
        <end position="1745"/>
    </location>
</feature>
<dbReference type="GO" id="GO:0006369">
    <property type="term" value="P:termination of RNA polymerase II transcription"/>
    <property type="evidence" value="ECO:0007669"/>
    <property type="project" value="EnsemblFungi"/>
</dbReference>
<comment type="caution">
    <text evidence="18">The sequence shown here is derived from an EMBL/GenBank/DDBJ whole genome shotgun (WGS) entry which is preliminary data.</text>
</comment>
<dbReference type="PRINTS" id="PR01217">
    <property type="entry name" value="PRICHEXTENSN"/>
</dbReference>
<evidence type="ECO:0000256" key="12">
    <source>
        <dbReference type="ARBA" id="ARBA00023163"/>
    </source>
</evidence>
<evidence type="ECO:0000256" key="8">
    <source>
        <dbReference type="ARBA" id="ARBA00022737"/>
    </source>
</evidence>
<dbReference type="Gene3D" id="1.10.150.390">
    <property type="match status" value="1"/>
</dbReference>
<dbReference type="InParanoid" id="A0A1X2HB15"/>
<evidence type="ECO:0000256" key="5">
    <source>
        <dbReference type="ARBA" id="ARBA00022679"/>
    </source>
</evidence>
<dbReference type="FunCoup" id="A0A1X2HB15">
    <property type="interactions" value="516"/>
</dbReference>
<reference evidence="18 19" key="1">
    <citation type="submission" date="2016-07" db="EMBL/GenBank/DDBJ databases">
        <title>Pervasive Adenine N6-methylation of Active Genes in Fungi.</title>
        <authorList>
            <consortium name="DOE Joint Genome Institute"/>
            <person name="Mondo S.J."/>
            <person name="Dannebaum R.O."/>
            <person name="Kuo R.C."/>
            <person name="Labutti K."/>
            <person name="Haridas S."/>
            <person name="Kuo A."/>
            <person name="Salamov A."/>
            <person name="Ahrendt S.R."/>
            <person name="Lipzen A."/>
            <person name="Sullivan W."/>
            <person name="Andreopoulos W.B."/>
            <person name="Clum A."/>
            <person name="Lindquist E."/>
            <person name="Daum C."/>
            <person name="Ramamoorthy G.K."/>
            <person name="Gryganskyi A."/>
            <person name="Culley D."/>
            <person name="Magnuson J.K."/>
            <person name="James T.Y."/>
            <person name="O'Malley M.A."/>
            <person name="Stajich J.E."/>
            <person name="Spatafora J.W."/>
            <person name="Visel A."/>
            <person name="Grigoriev I.V."/>
        </authorList>
    </citation>
    <scope>NUCLEOTIDE SEQUENCE [LARGE SCALE GENOMIC DNA]</scope>
    <source>
        <strain evidence="18 19">NRRL 2496</strain>
    </source>
</reference>
<dbReference type="OrthoDB" id="270392at2759"/>
<dbReference type="InterPro" id="IPR000722">
    <property type="entry name" value="RNA_pol_asu"/>
</dbReference>
<evidence type="ECO:0000256" key="13">
    <source>
        <dbReference type="ARBA" id="ARBA00023242"/>
    </source>
</evidence>
<dbReference type="InterPro" id="IPR007066">
    <property type="entry name" value="RNA_pol_Rpb1_3"/>
</dbReference>
<dbReference type="Pfam" id="PF05000">
    <property type="entry name" value="RNA_pol_Rpb1_4"/>
    <property type="match status" value="1"/>
</dbReference>
<organism evidence="18 19">
    <name type="scientific">Syncephalastrum racemosum</name>
    <name type="common">Filamentous fungus</name>
    <dbReference type="NCBI Taxonomy" id="13706"/>
    <lineage>
        <taxon>Eukaryota</taxon>
        <taxon>Fungi</taxon>
        <taxon>Fungi incertae sedis</taxon>
        <taxon>Mucoromycota</taxon>
        <taxon>Mucoromycotina</taxon>
        <taxon>Mucoromycetes</taxon>
        <taxon>Mucorales</taxon>
        <taxon>Syncephalastraceae</taxon>
        <taxon>Syncephalastrum</taxon>
    </lineage>
</organism>
<dbReference type="FunFam" id="1.10.132.30:FF:000001">
    <property type="entry name" value="DNA-directed RNA polymerase subunit"/>
    <property type="match status" value="1"/>
</dbReference>
<comment type="subcellular location">
    <subcellularLocation>
        <location evidence="1">Nucleus</location>
    </subcellularLocation>
</comment>
<keyword evidence="10" id="KW-0460">Magnesium</keyword>
<dbReference type="InterPro" id="IPR038593">
    <property type="entry name" value="RNA_pol_Rpb1_7_sf"/>
</dbReference>
<keyword evidence="4" id="KW-0597">Phosphoprotein</keyword>
<dbReference type="InterPro" id="IPR007083">
    <property type="entry name" value="RNA_pol_Rpb1_4"/>
</dbReference>
<keyword evidence="7" id="KW-0479">Metal-binding</keyword>
<dbReference type="GO" id="GO:0003677">
    <property type="term" value="F:DNA binding"/>
    <property type="evidence" value="ECO:0007669"/>
    <property type="project" value="UniProtKB-KW"/>
</dbReference>
<evidence type="ECO:0000256" key="14">
    <source>
        <dbReference type="ARBA" id="ARBA00048552"/>
    </source>
</evidence>
<dbReference type="InterPro" id="IPR000684">
    <property type="entry name" value="RNA_pol_II_repeat_euk"/>
</dbReference>
<comment type="similarity">
    <text evidence="2 15">Belongs to the RNA polymerase beta' chain family.</text>
</comment>
<dbReference type="FunFam" id="1.10.274.100:FF:000001">
    <property type="entry name" value="DNA-directed RNA polymerase subunit"/>
    <property type="match status" value="1"/>
</dbReference>
<dbReference type="Gene3D" id="3.30.1490.180">
    <property type="entry name" value="RNA polymerase ii"/>
    <property type="match status" value="1"/>
</dbReference>
<dbReference type="PROSITE" id="PS00115">
    <property type="entry name" value="RNA_POL_II_REPEAT"/>
    <property type="match status" value="16"/>
</dbReference>
<keyword evidence="5 15" id="KW-0808">Transferase</keyword>
<keyword evidence="12 15" id="KW-0804">Transcription</keyword>
<dbReference type="PANTHER" id="PTHR19376:SF37">
    <property type="entry name" value="DNA-DIRECTED RNA POLYMERASE II SUBUNIT RPB1"/>
    <property type="match status" value="1"/>
</dbReference>
<keyword evidence="13" id="KW-0539">Nucleus</keyword>
<dbReference type="EC" id="2.7.7.6" evidence="15"/>
<dbReference type="GO" id="GO:0140463">
    <property type="term" value="F:chromatin-protein adaptor activity"/>
    <property type="evidence" value="ECO:0007669"/>
    <property type="project" value="EnsemblFungi"/>
</dbReference>
<dbReference type="GO" id="GO:0030643">
    <property type="term" value="P:intracellular phosphate ion homeostasis"/>
    <property type="evidence" value="ECO:0007669"/>
    <property type="project" value="EnsemblFungi"/>
</dbReference>
<dbReference type="FunFam" id="4.10.860.120:FF:000003">
    <property type="entry name" value="DNA-directed RNA polymerase subunit"/>
    <property type="match status" value="1"/>
</dbReference>
<protein>
    <recommendedName>
        <fullName evidence="15">DNA-directed RNA polymerase subunit</fullName>
        <ecNumber evidence="15">2.7.7.6</ecNumber>
    </recommendedName>
</protein>
<feature type="compositionally biased region" description="Low complexity" evidence="16">
    <location>
        <begin position="1553"/>
        <end position="1745"/>
    </location>
</feature>
<evidence type="ECO:0000313" key="19">
    <source>
        <dbReference type="Proteomes" id="UP000242180"/>
    </source>
</evidence>
<dbReference type="GO" id="GO:0005665">
    <property type="term" value="C:RNA polymerase II, core complex"/>
    <property type="evidence" value="ECO:0007669"/>
    <property type="project" value="EnsemblFungi"/>
</dbReference>
<evidence type="ECO:0000256" key="3">
    <source>
        <dbReference type="ARBA" id="ARBA00022478"/>
    </source>
</evidence>
<proteinExistence type="inferred from homology"/>